<dbReference type="InterPro" id="IPR040256">
    <property type="entry name" value="At4g02000-like"/>
</dbReference>
<evidence type="ECO:0000313" key="2">
    <source>
        <dbReference type="EMBL" id="KAJ4848338.1"/>
    </source>
</evidence>
<dbReference type="Pfam" id="PF14111">
    <property type="entry name" value="DUF4283"/>
    <property type="match status" value="1"/>
</dbReference>
<sequence length="365" mass="41005">MSDSLKLTLYSESADENPNLDGYETFAAMALRRSKTVLVGKIASIRSFGVNFLKPIVKKLWGCAGEVEVVQKGFNLFLFIFGDETDVQYVVQNTPWFTSNFHLIIKLWLPHLTWEQLDFSKSCIWVHVHGLPLPQLNERNAERIGNLFEGLLEYEVEVDNIVQASGILMIKTELWVDKPLLTGFTNVFTEEWQPWVPFKYENLPDLCWFYGRIGHLMPKCWLKGDDDKLPIYDIPEKDFGPWGHDRCGHGWFGGGYRGPCGVKCTTTNLAIPSSSTTPNWADMNEALPGLGHLGQLGSSVETRSWKTRARNVGPPSFEPIPLAEPIVTQPLGEFGSSNSVAGETEDEVVLSDKAVVADQKPRSRK</sequence>
<keyword evidence="3" id="KW-1185">Reference proteome</keyword>
<evidence type="ECO:0000313" key="3">
    <source>
        <dbReference type="Proteomes" id="UP001141552"/>
    </source>
</evidence>
<accession>A0A9Q0JNJ3</accession>
<dbReference type="EMBL" id="JAKUCV010000925">
    <property type="protein sequence ID" value="KAJ4848338.1"/>
    <property type="molecule type" value="Genomic_DNA"/>
</dbReference>
<organism evidence="2 3">
    <name type="scientific">Turnera subulata</name>
    <dbReference type="NCBI Taxonomy" id="218843"/>
    <lineage>
        <taxon>Eukaryota</taxon>
        <taxon>Viridiplantae</taxon>
        <taxon>Streptophyta</taxon>
        <taxon>Embryophyta</taxon>
        <taxon>Tracheophyta</taxon>
        <taxon>Spermatophyta</taxon>
        <taxon>Magnoliopsida</taxon>
        <taxon>eudicotyledons</taxon>
        <taxon>Gunneridae</taxon>
        <taxon>Pentapetalae</taxon>
        <taxon>rosids</taxon>
        <taxon>fabids</taxon>
        <taxon>Malpighiales</taxon>
        <taxon>Passifloraceae</taxon>
        <taxon>Turnera</taxon>
    </lineage>
</organism>
<dbReference type="PANTHER" id="PTHR31286:SF178">
    <property type="entry name" value="DUF4283 DOMAIN-CONTAINING PROTEIN"/>
    <property type="match status" value="1"/>
</dbReference>
<reference evidence="2" key="1">
    <citation type="submission" date="2022-02" db="EMBL/GenBank/DDBJ databases">
        <authorList>
            <person name="Henning P.M."/>
            <person name="McCubbin A.G."/>
            <person name="Shore J.S."/>
        </authorList>
    </citation>
    <scope>NUCLEOTIDE SEQUENCE</scope>
    <source>
        <strain evidence="2">F60SS</strain>
        <tissue evidence="2">Leaves</tissue>
    </source>
</reference>
<feature type="domain" description="DUF4283" evidence="1">
    <location>
        <begin position="35"/>
        <end position="112"/>
    </location>
</feature>
<reference evidence="2" key="2">
    <citation type="journal article" date="2023" name="Plants (Basel)">
        <title>Annotation of the Turnera subulata (Passifloraceae) Draft Genome Reveals the S-Locus Evolved after the Divergence of Turneroideae from Passifloroideae in a Stepwise Manner.</title>
        <authorList>
            <person name="Henning P.M."/>
            <person name="Roalson E.H."/>
            <person name="Mir W."/>
            <person name="McCubbin A.G."/>
            <person name="Shore J.S."/>
        </authorList>
    </citation>
    <scope>NUCLEOTIDE SEQUENCE</scope>
    <source>
        <strain evidence="2">F60SS</strain>
    </source>
</reference>
<dbReference type="Proteomes" id="UP001141552">
    <property type="component" value="Unassembled WGS sequence"/>
</dbReference>
<comment type="caution">
    <text evidence="2">The sequence shown here is derived from an EMBL/GenBank/DDBJ whole genome shotgun (WGS) entry which is preliminary data.</text>
</comment>
<proteinExistence type="predicted"/>
<protein>
    <recommendedName>
        <fullName evidence="1">DUF4283 domain-containing protein</fullName>
    </recommendedName>
</protein>
<evidence type="ECO:0000259" key="1">
    <source>
        <dbReference type="Pfam" id="PF14111"/>
    </source>
</evidence>
<dbReference type="AlphaFoldDB" id="A0A9Q0JNJ3"/>
<gene>
    <name evidence="2" type="ORF">Tsubulata_035828</name>
</gene>
<dbReference type="OrthoDB" id="1750937at2759"/>
<dbReference type="InterPro" id="IPR025558">
    <property type="entry name" value="DUF4283"/>
</dbReference>
<dbReference type="PANTHER" id="PTHR31286">
    <property type="entry name" value="GLYCINE-RICH CELL WALL STRUCTURAL PROTEIN 1.8-LIKE"/>
    <property type="match status" value="1"/>
</dbReference>
<name>A0A9Q0JNJ3_9ROSI</name>